<organism evidence="1 2">
    <name type="scientific">Pseudomonas fontis</name>
    <dbReference type="NCBI Taxonomy" id="2942633"/>
    <lineage>
        <taxon>Bacteria</taxon>
        <taxon>Pseudomonadati</taxon>
        <taxon>Pseudomonadota</taxon>
        <taxon>Gammaproteobacteria</taxon>
        <taxon>Pseudomonadales</taxon>
        <taxon>Pseudomonadaceae</taxon>
        <taxon>Pseudomonas</taxon>
    </lineage>
</organism>
<dbReference type="PANTHER" id="PTHR33840">
    <property type="match status" value="1"/>
</dbReference>
<evidence type="ECO:0000313" key="1">
    <source>
        <dbReference type="EMBL" id="MDD0992224.1"/>
    </source>
</evidence>
<comment type="caution">
    <text evidence="1">The sequence shown here is derived from an EMBL/GenBank/DDBJ whole genome shotgun (WGS) entry which is preliminary data.</text>
</comment>
<gene>
    <name evidence="1" type="ORF">M5G11_16950</name>
</gene>
<evidence type="ECO:0000313" key="2">
    <source>
        <dbReference type="Proteomes" id="UP001148203"/>
    </source>
</evidence>
<dbReference type="RefSeq" id="WP_273911707.1">
    <property type="nucleotide sequence ID" value="NZ_JAMDGX010000044.1"/>
</dbReference>
<keyword evidence="2" id="KW-1185">Reference proteome</keyword>
<accession>A0ABT5NVR2</accession>
<reference evidence="1 2" key="1">
    <citation type="submission" date="2022-05" db="EMBL/GenBank/DDBJ databases">
        <title>Novel Pseudomonas spp. Isolated from a Rainbow Trout Aquaculture Facility.</title>
        <authorList>
            <person name="Testerman T."/>
            <person name="Graf J."/>
        </authorList>
    </citation>
    <scope>NUCLEOTIDE SEQUENCE [LARGE SCALE GENOMIC DNA]</scope>
    <source>
        <strain evidence="1 2">ID681</strain>
    </source>
</reference>
<sequence>MNVAAPHDQQARTLTVRIGVFFDGTGNNRDNSRSTAQCRAWSSGAPLDDASAGFCRAHGFDAQGKMPHDSYGNEPSNIAYLYELYRDQAEEVLGPEQGEVSLAVYVEGVGTTRAGPDSLYAQGTGRWGTGVLARVAQTPAKILQRLAALQARNPGLVVGRLVFDLFGFSRGAAEARHFANDLLKGAKSLLAIELAGGAVQLAGSFAWRRDSDISLNFIGLFDTVAAIVSPLVGNFRPGNDVYGRLALGLAKGDARRVVQLVAADEQRENFALVASDDDILLPGVHADLGGGYLAQMHEQVLLSRPDRCEVNLAVADEQSPASQRVRQVLETQARNWQARGLMPALKVWSQALPFDREEYVQPVKRVFAAVQSEREVLGQLSRVYLRVMRELAVVYDVPLASPEGIAALALPDELLEITEKLQAFALGQTPRWNLCEQEQHLLYSRYVHCSAHWGMPGNTSDSRLEALYLNRPASAGRAVHGNR</sequence>
<dbReference type="EMBL" id="JAMDGY010000053">
    <property type="protein sequence ID" value="MDD0992224.1"/>
    <property type="molecule type" value="Genomic_DNA"/>
</dbReference>
<dbReference type="PANTHER" id="PTHR33840:SF1">
    <property type="entry name" value="TLE1 PHOSPHOLIPASE DOMAIN-CONTAINING PROTEIN"/>
    <property type="match status" value="1"/>
</dbReference>
<proteinExistence type="predicted"/>
<protein>
    <submittedName>
        <fullName evidence="1">DUF2235 domain-containing protein</fullName>
    </submittedName>
</protein>
<dbReference type="Proteomes" id="UP001148203">
    <property type="component" value="Unassembled WGS sequence"/>
</dbReference>
<name>A0ABT5NVR2_9PSED</name>